<evidence type="ECO:0000313" key="3">
    <source>
        <dbReference type="Proteomes" id="UP000186817"/>
    </source>
</evidence>
<organism evidence="2 3">
    <name type="scientific">Symbiodinium microadriaticum</name>
    <name type="common">Dinoflagellate</name>
    <name type="synonym">Zooxanthella microadriatica</name>
    <dbReference type="NCBI Taxonomy" id="2951"/>
    <lineage>
        <taxon>Eukaryota</taxon>
        <taxon>Sar</taxon>
        <taxon>Alveolata</taxon>
        <taxon>Dinophyceae</taxon>
        <taxon>Suessiales</taxon>
        <taxon>Symbiodiniaceae</taxon>
        <taxon>Symbiodinium</taxon>
    </lineage>
</organism>
<gene>
    <name evidence="2" type="ORF">AK812_SmicGene1523</name>
</gene>
<feature type="compositionally biased region" description="Basic and acidic residues" evidence="1">
    <location>
        <begin position="45"/>
        <end position="63"/>
    </location>
</feature>
<protein>
    <submittedName>
        <fullName evidence="2">Uncharacterized protein</fullName>
    </submittedName>
</protein>
<evidence type="ECO:0000256" key="1">
    <source>
        <dbReference type="SAM" id="MobiDB-lite"/>
    </source>
</evidence>
<name>A0A1Q9F3Y5_SYMMI</name>
<dbReference type="AlphaFoldDB" id="A0A1Q9F3Y5"/>
<accession>A0A1Q9F3Y5</accession>
<evidence type="ECO:0000313" key="2">
    <source>
        <dbReference type="EMBL" id="OLQ14398.1"/>
    </source>
</evidence>
<comment type="caution">
    <text evidence="2">The sequence shown here is derived from an EMBL/GenBank/DDBJ whole genome shotgun (WGS) entry which is preliminary data.</text>
</comment>
<reference evidence="2 3" key="1">
    <citation type="submission" date="2016-02" db="EMBL/GenBank/DDBJ databases">
        <title>Genome analysis of coral dinoflagellate symbionts highlights evolutionary adaptations to a symbiotic lifestyle.</title>
        <authorList>
            <person name="Aranda M."/>
            <person name="Li Y."/>
            <person name="Liew Y.J."/>
            <person name="Baumgarten S."/>
            <person name="Simakov O."/>
            <person name="Wilson M."/>
            <person name="Piel J."/>
            <person name="Ashoor H."/>
            <person name="Bougouffa S."/>
            <person name="Bajic V.B."/>
            <person name="Ryu T."/>
            <person name="Ravasi T."/>
            <person name="Bayer T."/>
            <person name="Micklem G."/>
            <person name="Kim H."/>
            <person name="Bhak J."/>
            <person name="Lajeunesse T.C."/>
            <person name="Voolstra C.R."/>
        </authorList>
    </citation>
    <scope>NUCLEOTIDE SEQUENCE [LARGE SCALE GENOMIC DNA]</scope>
    <source>
        <strain evidence="2 3">CCMP2467</strain>
    </source>
</reference>
<feature type="region of interest" description="Disordered" evidence="1">
    <location>
        <begin position="42"/>
        <end position="63"/>
    </location>
</feature>
<keyword evidence="3" id="KW-1185">Reference proteome</keyword>
<dbReference type="EMBL" id="LSRX01000016">
    <property type="protein sequence ID" value="OLQ14398.1"/>
    <property type="molecule type" value="Genomic_DNA"/>
</dbReference>
<sequence>MPSVAERPTIEDGTLITPSNLTTTLRNTTATHVVNDADGVPVETYSEKVKPPESEPIHYGGTEDRPTSAFLERVACCHCAALCLEGRRPQLDLERPRMERLIVVEQLVRMAGLELALIPVRWAKERARGSWQPPASFAVFLCKY</sequence>
<proteinExistence type="predicted"/>
<dbReference type="Proteomes" id="UP000186817">
    <property type="component" value="Unassembled WGS sequence"/>
</dbReference>